<accession>A0A0D0DNT9</accession>
<reference evidence="1 2" key="1">
    <citation type="submission" date="2014-04" db="EMBL/GenBank/DDBJ databases">
        <authorList>
            <consortium name="DOE Joint Genome Institute"/>
            <person name="Kuo A."/>
            <person name="Kohler A."/>
            <person name="Jargeat P."/>
            <person name="Nagy L.G."/>
            <person name="Floudas D."/>
            <person name="Copeland A."/>
            <person name="Barry K.W."/>
            <person name="Cichocki N."/>
            <person name="Veneault-Fourrey C."/>
            <person name="LaButti K."/>
            <person name="Lindquist E.A."/>
            <person name="Lipzen A."/>
            <person name="Lundell T."/>
            <person name="Morin E."/>
            <person name="Murat C."/>
            <person name="Sun H."/>
            <person name="Tunlid A."/>
            <person name="Henrissat B."/>
            <person name="Grigoriev I.V."/>
            <person name="Hibbett D.S."/>
            <person name="Martin F."/>
            <person name="Nordberg H.P."/>
            <person name="Cantor M.N."/>
            <person name="Hua S.X."/>
        </authorList>
    </citation>
    <scope>NUCLEOTIDE SEQUENCE [LARGE SCALE GENOMIC DNA]</scope>
    <source>
        <strain evidence="1 2">Ve08.2h10</strain>
    </source>
</reference>
<keyword evidence="2" id="KW-1185">Reference proteome</keyword>
<feature type="non-terminal residue" evidence="1">
    <location>
        <position position="1"/>
    </location>
</feature>
<reference evidence="2" key="2">
    <citation type="submission" date="2015-01" db="EMBL/GenBank/DDBJ databases">
        <title>Evolutionary Origins and Diversification of the Mycorrhizal Mutualists.</title>
        <authorList>
            <consortium name="DOE Joint Genome Institute"/>
            <consortium name="Mycorrhizal Genomics Consortium"/>
            <person name="Kohler A."/>
            <person name="Kuo A."/>
            <person name="Nagy L.G."/>
            <person name="Floudas D."/>
            <person name="Copeland A."/>
            <person name="Barry K.W."/>
            <person name="Cichocki N."/>
            <person name="Veneault-Fourrey C."/>
            <person name="LaButti K."/>
            <person name="Lindquist E.A."/>
            <person name="Lipzen A."/>
            <person name="Lundell T."/>
            <person name="Morin E."/>
            <person name="Murat C."/>
            <person name="Riley R."/>
            <person name="Ohm R."/>
            <person name="Sun H."/>
            <person name="Tunlid A."/>
            <person name="Henrissat B."/>
            <person name="Grigoriev I.V."/>
            <person name="Hibbett D.S."/>
            <person name="Martin F."/>
        </authorList>
    </citation>
    <scope>NUCLEOTIDE SEQUENCE [LARGE SCALE GENOMIC DNA]</scope>
    <source>
        <strain evidence="2">Ve08.2h10</strain>
    </source>
</reference>
<dbReference type="EMBL" id="KN825538">
    <property type="protein sequence ID" value="KIK88116.1"/>
    <property type="molecule type" value="Genomic_DNA"/>
</dbReference>
<dbReference type="AlphaFoldDB" id="A0A0D0DNT9"/>
<proteinExistence type="predicted"/>
<sequence length="50" mass="6118">QWALDMLPNPLFAPHFVWDAKHLFKHNGKECKHFYMEPWLGKQWCNVQLH</sequence>
<dbReference type="Proteomes" id="UP000054538">
    <property type="component" value="Unassembled WGS sequence"/>
</dbReference>
<evidence type="ECO:0000313" key="2">
    <source>
        <dbReference type="Proteomes" id="UP000054538"/>
    </source>
</evidence>
<dbReference type="InParanoid" id="A0A0D0DNT9"/>
<protein>
    <submittedName>
        <fullName evidence="1">Uncharacterized protein</fullName>
    </submittedName>
</protein>
<evidence type="ECO:0000313" key="1">
    <source>
        <dbReference type="EMBL" id="KIK88116.1"/>
    </source>
</evidence>
<organism evidence="1 2">
    <name type="scientific">Paxillus rubicundulus Ve08.2h10</name>
    <dbReference type="NCBI Taxonomy" id="930991"/>
    <lineage>
        <taxon>Eukaryota</taxon>
        <taxon>Fungi</taxon>
        <taxon>Dikarya</taxon>
        <taxon>Basidiomycota</taxon>
        <taxon>Agaricomycotina</taxon>
        <taxon>Agaricomycetes</taxon>
        <taxon>Agaricomycetidae</taxon>
        <taxon>Boletales</taxon>
        <taxon>Paxilineae</taxon>
        <taxon>Paxillaceae</taxon>
        <taxon>Paxillus</taxon>
    </lineage>
</organism>
<dbReference type="HOGENOM" id="CLU_201352_0_0_1"/>
<gene>
    <name evidence="1" type="ORF">PAXRUDRAFT_74032</name>
</gene>
<feature type="non-terminal residue" evidence="1">
    <location>
        <position position="50"/>
    </location>
</feature>
<name>A0A0D0DNT9_9AGAM</name>